<evidence type="ECO:0000313" key="12">
    <source>
        <dbReference type="EMBL" id="GAA5807765.1"/>
    </source>
</evidence>
<keyword evidence="13" id="KW-1185">Reference proteome</keyword>
<dbReference type="PANTHER" id="PTHR46206">
    <property type="entry name" value="CYTOCHROME P450"/>
    <property type="match status" value="1"/>
</dbReference>
<keyword evidence="7" id="KW-1133">Transmembrane helix</keyword>
<dbReference type="InterPro" id="IPR036396">
    <property type="entry name" value="Cyt_P450_sf"/>
</dbReference>
<dbReference type="PANTHER" id="PTHR46206:SF5">
    <property type="entry name" value="P450, PUTATIVE (EUROFUNG)-RELATED"/>
    <property type="match status" value="1"/>
</dbReference>
<dbReference type="Pfam" id="PF00067">
    <property type="entry name" value="p450"/>
    <property type="match status" value="1"/>
</dbReference>
<keyword evidence="5" id="KW-0812">Transmembrane</keyword>
<dbReference type="PRINTS" id="PR00465">
    <property type="entry name" value="EP450IV"/>
</dbReference>
<evidence type="ECO:0000256" key="1">
    <source>
        <dbReference type="ARBA" id="ARBA00001971"/>
    </source>
</evidence>
<proteinExistence type="inferred from homology"/>
<dbReference type="EMBL" id="BAABUK010000003">
    <property type="protein sequence ID" value="GAA5807765.1"/>
    <property type="molecule type" value="Genomic_DNA"/>
</dbReference>
<dbReference type="InterPro" id="IPR001128">
    <property type="entry name" value="Cyt_P450"/>
</dbReference>
<comment type="similarity">
    <text evidence="3 11">Belongs to the cytochrome P450 family.</text>
</comment>
<evidence type="ECO:0000256" key="7">
    <source>
        <dbReference type="ARBA" id="ARBA00022989"/>
    </source>
</evidence>
<evidence type="ECO:0000256" key="6">
    <source>
        <dbReference type="ARBA" id="ARBA00022723"/>
    </source>
</evidence>
<evidence type="ECO:0000256" key="5">
    <source>
        <dbReference type="ARBA" id="ARBA00022692"/>
    </source>
</evidence>
<comment type="cofactor">
    <cofactor evidence="1">
        <name>heme</name>
        <dbReference type="ChEBI" id="CHEBI:30413"/>
    </cofactor>
</comment>
<keyword evidence="11" id="KW-0560">Oxidoreductase</keyword>
<protein>
    <recommendedName>
        <fullName evidence="14">Cytochrome P450</fullName>
    </recommendedName>
</protein>
<reference evidence="12 13" key="1">
    <citation type="submission" date="2024-04" db="EMBL/GenBank/DDBJ databases">
        <title>genome sequences of Mucor flavus KT1a and Helicostylum pulchrum KT1b strains isolated from the surface of a dry-aged beef.</title>
        <authorList>
            <person name="Toyotome T."/>
            <person name="Hosono M."/>
            <person name="Torimaru M."/>
            <person name="Fukuda K."/>
            <person name="Mikami N."/>
        </authorList>
    </citation>
    <scope>NUCLEOTIDE SEQUENCE [LARGE SCALE GENOMIC DNA]</scope>
    <source>
        <strain evidence="12 13">KT1a</strain>
    </source>
</reference>
<evidence type="ECO:0008006" key="14">
    <source>
        <dbReference type="Google" id="ProtNLM"/>
    </source>
</evidence>
<sequence>MNYFDTLPVDKYVPIHKAVRLIGQLIIPRQLTEMYQSASRKQLCLWGITIFFALRSTISYIKQKRQNLNRPLMVPFGLPFVGHSLYLALSPHRYLDWCDKKYGELYDLNIRGKRVTIANGKMGEEVLMADTSDLSLDAGLFRETQFLHYALDSKTLHLGTFGVGKIAKSVIPNSKIPLYIPGIQVGLENGTRTLLTEKVNVIQNPSEFFQDYISYVSVPNLLGQEFSLNKEVLHSFAAFTGDVIKSIPIFLLVPRSLHPFILPYIKSSGKHTETMEKYIPPVVLERREAMKRAAEAGLEHHGLENNFLQGLIEFVQTDDNGNKFHYDEKEVAKSVLLLAFASLHSVSLNLSFCIYWLLARPDLEEKLTKEIEMVFPGDQAITEDGLDRMPFLNNFLREVLRQGASNLSMNKKAMLDYTFSNGYQIPKGSQVEICMRQLNFGTNETRSKVEEMEPEMSQNINVTAPAKDFSSFGMGKHLCPGRFFAMLEIKMSLIYLLKNFHITTVSGKRPEPFRRLLGIRTINSVDPLIFTAKK</sequence>
<name>A0ABP9YLM0_9FUNG</name>
<evidence type="ECO:0000256" key="3">
    <source>
        <dbReference type="ARBA" id="ARBA00010617"/>
    </source>
</evidence>
<dbReference type="Proteomes" id="UP001473302">
    <property type="component" value="Unassembled WGS sequence"/>
</dbReference>
<dbReference type="PROSITE" id="PS00086">
    <property type="entry name" value="CYTOCHROME_P450"/>
    <property type="match status" value="1"/>
</dbReference>
<comment type="caution">
    <text evidence="12">The sequence shown here is derived from an EMBL/GenBank/DDBJ whole genome shotgun (WGS) entry which is preliminary data.</text>
</comment>
<evidence type="ECO:0000256" key="4">
    <source>
        <dbReference type="ARBA" id="ARBA00022617"/>
    </source>
</evidence>
<gene>
    <name evidence="12" type="ORF">MFLAVUS_001144</name>
</gene>
<evidence type="ECO:0000256" key="11">
    <source>
        <dbReference type="RuleBase" id="RU000461"/>
    </source>
</evidence>
<dbReference type="InterPro" id="IPR017972">
    <property type="entry name" value="Cyt_P450_CS"/>
</dbReference>
<dbReference type="InterPro" id="IPR002403">
    <property type="entry name" value="Cyt_P450_E_grp-IV"/>
</dbReference>
<evidence type="ECO:0000256" key="9">
    <source>
        <dbReference type="ARBA" id="ARBA00023033"/>
    </source>
</evidence>
<keyword evidence="10" id="KW-0472">Membrane</keyword>
<keyword evidence="4 11" id="KW-0349">Heme</keyword>
<evidence type="ECO:0000256" key="10">
    <source>
        <dbReference type="ARBA" id="ARBA00023136"/>
    </source>
</evidence>
<evidence type="ECO:0000256" key="8">
    <source>
        <dbReference type="ARBA" id="ARBA00023004"/>
    </source>
</evidence>
<comment type="subcellular location">
    <subcellularLocation>
        <location evidence="2">Membrane</location>
    </subcellularLocation>
</comment>
<dbReference type="Gene3D" id="1.10.630.10">
    <property type="entry name" value="Cytochrome P450"/>
    <property type="match status" value="1"/>
</dbReference>
<accession>A0ABP9YLM0</accession>
<evidence type="ECO:0000313" key="13">
    <source>
        <dbReference type="Proteomes" id="UP001473302"/>
    </source>
</evidence>
<dbReference type="SUPFAM" id="SSF48264">
    <property type="entry name" value="Cytochrome P450"/>
    <property type="match status" value="1"/>
</dbReference>
<keyword evidence="6 11" id="KW-0479">Metal-binding</keyword>
<organism evidence="12 13">
    <name type="scientific">Mucor flavus</name>
    <dbReference type="NCBI Taxonomy" id="439312"/>
    <lineage>
        <taxon>Eukaryota</taxon>
        <taxon>Fungi</taxon>
        <taxon>Fungi incertae sedis</taxon>
        <taxon>Mucoromycota</taxon>
        <taxon>Mucoromycotina</taxon>
        <taxon>Mucoromycetes</taxon>
        <taxon>Mucorales</taxon>
        <taxon>Mucorineae</taxon>
        <taxon>Mucoraceae</taxon>
        <taxon>Mucor</taxon>
    </lineage>
</organism>
<keyword evidence="8 11" id="KW-0408">Iron</keyword>
<evidence type="ECO:0000256" key="2">
    <source>
        <dbReference type="ARBA" id="ARBA00004370"/>
    </source>
</evidence>
<keyword evidence="9 11" id="KW-0503">Monooxygenase</keyword>